<dbReference type="PANTHER" id="PTHR13058:SF19">
    <property type="entry name" value="LD40940P"/>
    <property type="match status" value="1"/>
</dbReference>
<dbReference type="SMART" id="SM00479">
    <property type="entry name" value="EXOIII"/>
    <property type="match status" value="1"/>
</dbReference>
<evidence type="ECO:0000256" key="5">
    <source>
        <dbReference type="ARBA" id="ARBA00022839"/>
    </source>
</evidence>
<comment type="caution">
    <text evidence="9">The sequence shown here is derived from an EMBL/GenBank/DDBJ whole genome shotgun (WGS) entry which is preliminary data.</text>
</comment>
<evidence type="ECO:0000256" key="4">
    <source>
        <dbReference type="ARBA" id="ARBA00022801"/>
    </source>
</evidence>
<dbReference type="Pfam" id="PF00929">
    <property type="entry name" value="RNase_T"/>
    <property type="match status" value="1"/>
</dbReference>
<dbReference type="AlphaFoldDB" id="A0A9P0SWY5"/>
<dbReference type="EMBL" id="CALOZG010000002">
    <property type="protein sequence ID" value="CAH3941368.1"/>
    <property type="molecule type" value="Genomic_DNA"/>
</dbReference>
<dbReference type="GO" id="GO:0046872">
    <property type="term" value="F:metal ion binding"/>
    <property type="evidence" value="ECO:0007669"/>
    <property type="project" value="UniProtKB-KW"/>
</dbReference>
<protein>
    <recommendedName>
        <fullName evidence="8">Exonuclease domain-containing protein</fullName>
    </recommendedName>
</protein>
<sequence>MMIETFVFFDIETTGLPQFEKNRTKITELTFIAVARKDIETSECLPLMNKLSLLFNPERKIQKEASRITGLTNNNLKNQPIFKDKTQTINTFLLELNQPVCLVAHNGNRFDFKVLRAEFCEAGQDLPSHLLCLDSLTGFRKIAKDSMYICSRVPSSASKNITIKTIHNRETNITTSLKVDDLLTDDDDDDWPQLNTSTEIWEKIDKLSINECPANKPRTTEKVSCQLTALYKRLLKKEPLTSHRAEADCIMLLECVTTTKQSFLPWADKNCKLISEVKPLIRS</sequence>
<comment type="similarity">
    <text evidence="7">Belongs to the exonuclease superfamily. TREX family.</text>
</comment>
<keyword evidence="5" id="KW-0269">Exonuclease</keyword>
<dbReference type="GO" id="GO:0005737">
    <property type="term" value="C:cytoplasm"/>
    <property type="evidence" value="ECO:0007669"/>
    <property type="project" value="TreeGrafter"/>
</dbReference>
<keyword evidence="6" id="KW-0460">Magnesium</keyword>
<gene>
    <name evidence="9" type="ORF">PIBRA_LOCUS1322</name>
</gene>
<evidence type="ECO:0000259" key="8">
    <source>
        <dbReference type="SMART" id="SM00479"/>
    </source>
</evidence>
<evidence type="ECO:0000256" key="2">
    <source>
        <dbReference type="ARBA" id="ARBA00022722"/>
    </source>
</evidence>
<accession>A0A9P0SWY5</accession>
<dbReference type="GO" id="GO:0003676">
    <property type="term" value="F:nucleic acid binding"/>
    <property type="evidence" value="ECO:0007669"/>
    <property type="project" value="InterPro"/>
</dbReference>
<keyword evidence="4" id="KW-0378">Hydrolase</keyword>
<evidence type="ECO:0000313" key="9">
    <source>
        <dbReference type="EMBL" id="CAH3941368.1"/>
    </source>
</evidence>
<evidence type="ECO:0000313" key="10">
    <source>
        <dbReference type="Proteomes" id="UP001152562"/>
    </source>
</evidence>
<evidence type="ECO:0000256" key="6">
    <source>
        <dbReference type="ARBA" id="ARBA00022842"/>
    </source>
</evidence>
<dbReference type="InterPro" id="IPR013520">
    <property type="entry name" value="Ribonucl_H"/>
</dbReference>
<reference evidence="9" key="1">
    <citation type="submission" date="2022-05" db="EMBL/GenBank/DDBJ databases">
        <authorList>
            <person name="Okamura Y."/>
        </authorList>
    </citation>
    <scope>NUCLEOTIDE SEQUENCE</scope>
</reference>
<evidence type="ECO:0000256" key="3">
    <source>
        <dbReference type="ARBA" id="ARBA00022723"/>
    </source>
</evidence>
<evidence type="ECO:0000256" key="1">
    <source>
        <dbReference type="ARBA" id="ARBA00001946"/>
    </source>
</evidence>
<dbReference type="GO" id="GO:0006308">
    <property type="term" value="P:DNA catabolic process"/>
    <property type="evidence" value="ECO:0007669"/>
    <property type="project" value="TreeGrafter"/>
</dbReference>
<dbReference type="Proteomes" id="UP001152562">
    <property type="component" value="Unassembled WGS sequence"/>
</dbReference>
<name>A0A9P0SWY5_PIEBR</name>
<keyword evidence="3" id="KW-0479">Metal-binding</keyword>
<dbReference type="Gene3D" id="3.30.420.10">
    <property type="entry name" value="Ribonuclease H-like superfamily/Ribonuclease H"/>
    <property type="match status" value="1"/>
</dbReference>
<organism evidence="9 10">
    <name type="scientific">Pieris brassicae</name>
    <name type="common">White butterfly</name>
    <name type="synonym">Large white butterfly</name>
    <dbReference type="NCBI Taxonomy" id="7116"/>
    <lineage>
        <taxon>Eukaryota</taxon>
        <taxon>Metazoa</taxon>
        <taxon>Ecdysozoa</taxon>
        <taxon>Arthropoda</taxon>
        <taxon>Hexapoda</taxon>
        <taxon>Insecta</taxon>
        <taxon>Pterygota</taxon>
        <taxon>Neoptera</taxon>
        <taxon>Endopterygota</taxon>
        <taxon>Lepidoptera</taxon>
        <taxon>Glossata</taxon>
        <taxon>Ditrysia</taxon>
        <taxon>Papilionoidea</taxon>
        <taxon>Pieridae</taxon>
        <taxon>Pierinae</taxon>
        <taxon>Pieris</taxon>
    </lineage>
</organism>
<dbReference type="InterPro" id="IPR036397">
    <property type="entry name" value="RNaseH_sf"/>
</dbReference>
<evidence type="ECO:0000256" key="7">
    <source>
        <dbReference type="ARBA" id="ARBA00025769"/>
    </source>
</evidence>
<dbReference type="InterPro" id="IPR012337">
    <property type="entry name" value="RNaseH-like_sf"/>
</dbReference>
<keyword evidence="10" id="KW-1185">Reference proteome</keyword>
<feature type="domain" description="Exonuclease" evidence="8">
    <location>
        <begin position="5"/>
        <end position="265"/>
    </location>
</feature>
<dbReference type="SUPFAM" id="SSF53098">
    <property type="entry name" value="Ribonuclease H-like"/>
    <property type="match status" value="1"/>
</dbReference>
<comment type="cofactor">
    <cofactor evidence="1">
        <name>Mg(2+)</name>
        <dbReference type="ChEBI" id="CHEBI:18420"/>
    </cofactor>
</comment>
<keyword evidence="2" id="KW-0540">Nuclease</keyword>
<dbReference type="InterPro" id="IPR040393">
    <property type="entry name" value="TREX1/2"/>
</dbReference>
<dbReference type="PANTHER" id="PTHR13058">
    <property type="entry name" value="THREE PRIME REPAIR EXONUCLEASE 1, 2"/>
    <property type="match status" value="1"/>
</dbReference>
<dbReference type="GO" id="GO:0008296">
    <property type="term" value="F:3'-5'-DNA exonuclease activity"/>
    <property type="evidence" value="ECO:0007669"/>
    <property type="project" value="TreeGrafter"/>
</dbReference>
<proteinExistence type="inferred from homology"/>